<feature type="transmembrane region" description="Helical" evidence="1">
    <location>
        <begin position="90"/>
        <end position="110"/>
    </location>
</feature>
<protein>
    <submittedName>
        <fullName evidence="3">Arylsulfatase</fullName>
        <ecNumber evidence="3">3.1.6.1</ecNumber>
    </submittedName>
</protein>
<sequence length="736" mass="80013">MGLLGLAATALWAALITGALAGAVDGLMAWLHFRALPATAIEATRIDRWSDLVGGASAAAMLYAGVQALWLLPTALLAWLLFLRRRTARFAAATLLTLGFAAGAFVLLYWHTRERFFYGMPATSAPRLAVSGALALGSVVFGIAAGSILARTRFGLRAGATALSLLLVSVGAVWATGQSRSVSDRGRINDRNREVPNVVLIVIDALRADVLGCYGNGTVATPNIDALAAGGAVFDNAFANAPFTGASFASFFTGQYPRRHGILTMGPELRVEPGITFTQLLDGGVRADGTRMLEGDVVASAFMTGALSHGSGLMAGFDAYRELMMGHDLVDLGSRWSVFRSELVPSILRAKVEGKLDLDLLVNSARTWIGRNADRRFALFLHLYSTHTPYDPPEPFRSDYVDPDYDGPIQTFYADMRVALEQAEFGDWDPTDADLRQIYDLYLGGVAQADHHVGLLVEELRSQGLLEDTLIIVTSDHGEDFGAGRRPGTDFGRWEHNHMYRSNLHIPLILHWPAGIEGGARVEALVEGVDLLPTVADAAGIEPLPSEEPSDQVDGRSLLPLVRGERQDHKPFAFAEDGTYVSIFDRRNMLTLERYAVLPDGWQVVLEEGIGSVRFHDFDQDPTGETDLFADIVRGGNERVATPQNVERVMVDVDRLRAALLEWNATMPIPVESVARSARDLETEQNAALAAGGSRAQAEADKLEQLGYAAGWNQYVGELRDRVLERRAERAEDGSW</sequence>
<feature type="transmembrane region" description="Helical" evidence="1">
    <location>
        <begin position="60"/>
        <end position="83"/>
    </location>
</feature>
<dbReference type="PANTHER" id="PTHR43751:SF3">
    <property type="entry name" value="SULFATASE N-TERMINAL DOMAIN-CONTAINING PROTEIN"/>
    <property type="match status" value="1"/>
</dbReference>
<dbReference type="InterPro" id="IPR000917">
    <property type="entry name" value="Sulfatase_N"/>
</dbReference>
<dbReference type="InterPro" id="IPR017850">
    <property type="entry name" value="Alkaline_phosphatase_core_sf"/>
</dbReference>
<dbReference type="PANTHER" id="PTHR43751">
    <property type="entry name" value="SULFATASE"/>
    <property type="match status" value="1"/>
</dbReference>
<keyword evidence="1" id="KW-1133">Transmembrane helix</keyword>
<dbReference type="CDD" id="cd16148">
    <property type="entry name" value="sulfatase_like"/>
    <property type="match status" value="1"/>
</dbReference>
<dbReference type="EC" id="3.1.6.1" evidence="3"/>
<keyword evidence="3" id="KW-0378">Hydrolase</keyword>
<keyword evidence="1" id="KW-0472">Membrane</keyword>
<dbReference type="GO" id="GO:0004065">
    <property type="term" value="F:arylsulfatase activity"/>
    <property type="evidence" value="ECO:0007669"/>
    <property type="project" value="UniProtKB-EC"/>
</dbReference>
<dbReference type="SUPFAM" id="SSF53649">
    <property type="entry name" value="Alkaline phosphatase-like"/>
    <property type="match status" value="1"/>
</dbReference>
<evidence type="ECO:0000259" key="2">
    <source>
        <dbReference type="Pfam" id="PF00884"/>
    </source>
</evidence>
<dbReference type="EMBL" id="CP036287">
    <property type="protein sequence ID" value="QDU67381.1"/>
    <property type="molecule type" value="Genomic_DNA"/>
</dbReference>
<reference evidence="3 4" key="1">
    <citation type="submission" date="2019-02" db="EMBL/GenBank/DDBJ databases">
        <title>Deep-cultivation of Planctomycetes and their phenomic and genomic characterization uncovers novel biology.</title>
        <authorList>
            <person name="Wiegand S."/>
            <person name="Jogler M."/>
            <person name="Boedeker C."/>
            <person name="Pinto D."/>
            <person name="Vollmers J."/>
            <person name="Rivas-Marin E."/>
            <person name="Kohn T."/>
            <person name="Peeters S.H."/>
            <person name="Heuer A."/>
            <person name="Rast P."/>
            <person name="Oberbeckmann S."/>
            <person name="Bunk B."/>
            <person name="Jeske O."/>
            <person name="Meyerdierks A."/>
            <person name="Storesund J.E."/>
            <person name="Kallscheuer N."/>
            <person name="Luecker S."/>
            <person name="Lage O.M."/>
            <person name="Pohl T."/>
            <person name="Merkel B.J."/>
            <person name="Hornburger P."/>
            <person name="Mueller R.-W."/>
            <person name="Bruemmer F."/>
            <person name="Labrenz M."/>
            <person name="Spormann A.M."/>
            <person name="Op den Camp H."/>
            <person name="Overmann J."/>
            <person name="Amann R."/>
            <person name="Jetten M.S.M."/>
            <person name="Mascher T."/>
            <person name="Medema M.H."/>
            <person name="Devos D.P."/>
            <person name="Kaster A.-K."/>
            <person name="Ovreas L."/>
            <person name="Rohde M."/>
            <person name="Galperin M.Y."/>
            <person name="Jogler C."/>
        </authorList>
    </citation>
    <scope>NUCLEOTIDE SEQUENCE [LARGE SCALE GENOMIC DNA]</scope>
    <source>
        <strain evidence="3 4">Pla133</strain>
    </source>
</reference>
<dbReference type="AlphaFoldDB" id="A0A518BK82"/>
<evidence type="ECO:0000256" key="1">
    <source>
        <dbReference type="SAM" id="Phobius"/>
    </source>
</evidence>
<feature type="transmembrane region" description="Helical" evidence="1">
    <location>
        <begin position="156"/>
        <end position="175"/>
    </location>
</feature>
<feature type="domain" description="Sulfatase N-terminal" evidence="2">
    <location>
        <begin position="196"/>
        <end position="541"/>
    </location>
</feature>
<name>A0A518BK82_9BACT</name>
<keyword evidence="4" id="KW-1185">Reference proteome</keyword>
<accession>A0A518BK82</accession>
<dbReference type="InterPro" id="IPR052701">
    <property type="entry name" value="GAG_Ulvan_Degrading_Sulfatases"/>
</dbReference>
<dbReference type="Proteomes" id="UP000316921">
    <property type="component" value="Chromosome"/>
</dbReference>
<organism evidence="3 4">
    <name type="scientific">Engelhardtia mirabilis</name>
    <dbReference type="NCBI Taxonomy" id="2528011"/>
    <lineage>
        <taxon>Bacteria</taxon>
        <taxon>Pseudomonadati</taxon>
        <taxon>Planctomycetota</taxon>
        <taxon>Planctomycetia</taxon>
        <taxon>Planctomycetia incertae sedis</taxon>
        <taxon>Engelhardtia</taxon>
    </lineage>
</organism>
<proteinExistence type="predicted"/>
<dbReference type="Pfam" id="PF00884">
    <property type="entry name" value="Sulfatase"/>
    <property type="match status" value="1"/>
</dbReference>
<gene>
    <name evidence="3" type="ORF">Pla133_24630</name>
</gene>
<evidence type="ECO:0000313" key="4">
    <source>
        <dbReference type="Proteomes" id="UP000316921"/>
    </source>
</evidence>
<dbReference type="RefSeq" id="WP_419192414.1">
    <property type="nucleotide sequence ID" value="NZ_CP036287.1"/>
</dbReference>
<dbReference type="KEGG" id="pbap:Pla133_24630"/>
<dbReference type="Gene3D" id="3.40.720.10">
    <property type="entry name" value="Alkaline Phosphatase, subunit A"/>
    <property type="match status" value="1"/>
</dbReference>
<feature type="transmembrane region" description="Helical" evidence="1">
    <location>
        <begin position="130"/>
        <end position="149"/>
    </location>
</feature>
<keyword evidence="1" id="KW-0812">Transmembrane</keyword>
<evidence type="ECO:0000313" key="3">
    <source>
        <dbReference type="EMBL" id="QDU67381.1"/>
    </source>
</evidence>